<evidence type="ECO:0000256" key="8">
    <source>
        <dbReference type="ARBA" id="ARBA00031306"/>
    </source>
</evidence>
<reference evidence="13" key="1">
    <citation type="submission" date="2015-06" db="EMBL/GenBank/DDBJ databases">
        <authorList>
            <person name="Bertelli C."/>
        </authorList>
    </citation>
    <scope>NUCLEOTIDE SEQUENCE [LARGE SCALE GENOMIC DNA]</scope>
    <source>
        <strain evidence="13">CRIB-30</strain>
    </source>
</reference>
<feature type="binding site" evidence="11">
    <location>
        <position position="303"/>
    </location>
    <ligand>
        <name>Mg(2+)</name>
        <dbReference type="ChEBI" id="CHEBI:18420"/>
    </ligand>
</feature>
<comment type="catalytic activity">
    <reaction evidence="9 10">
        <text>L-threonyl-[protein] + FAD = FMN-L-threonyl-[protein] + AMP + H(+)</text>
        <dbReference type="Rhea" id="RHEA:36847"/>
        <dbReference type="Rhea" id="RHEA-COMP:11060"/>
        <dbReference type="Rhea" id="RHEA-COMP:11061"/>
        <dbReference type="ChEBI" id="CHEBI:15378"/>
        <dbReference type="ChEBI" id="CHEBI:30013"/>
        <dbReference type="ChEBI" id="CHEBI:57692"/>
        <dbReference type="ChEBI" id="CHEBI:74257"/>
        <dbReference type="ChEBI" id="CHEBI:456215"/>
        <dbReference type="EC" id="2.7.1.180"/>
    </reaction>
</comment>
<dbReference type="Gene3D" id="3.10.520.10">
    <property type="entry name" value="ApbE-like domains"/>
    <property type="match status" value="1"/>
</dbReference>
<evidence type="ECO:0000256" key="11">
    <source>
        <dbReference type="PIRSR" id="PIRSR006268-2"/>
    </source>
</evidence>
<feature type="binding site" evidence="11">
    <location>
        <position position="299"/>
    </location>
    <ligand>
        <name>Mg(2+)</name>
        <dbReference type="ChEBI" id="CHEBI:18420"/>
    </ligand>
</feature>
<dbReference type="EMBL" id="CWGJ01000011">
    <property type="protein sequence ID" value="CRX38071.1"/>
    <property type="molecule type" value="Genomic_DNA"/>
</dbReference>
<organism evidence="12 13">
    <name type="scientific">Estrella lausannensis</name>
    <dbReference type="NCBI Taxonomy" id="483423"/>
    <lineage>
        <taxon>Bacteria</taxon>
        <taxon>Pseudomonadati</taxon>
        <taxon>Chlamydiota</taxon>
        <taxon>Chlamydiia</taxon>
        <taxon>Parachlamydiales</taxon>
        <taxon>Candidatus Criblamydiaceae</taxon>
        <taxon>Estrella</taxon>
    </lineage>
</organism>
<evidence type="ECO:0000313" key="12">
    <source>
        <dbReference type="EMBL" id="CRX38071.1"/>
    </source>
</evidence>
<gene>
    <name evidence="12" type="primary">apbE</name>
    <name evidence="12" type="ORF">ELAC_0719</name>
</gene>
<dbReference type="EC" id="2.7.1.180" evidence="1 10"/>
<evidence type="ECO:0000256" key="1">
    <source>
        <dbReference type="ARBA" id="ARBA00011955"/>
    </source>
</evidence>
<evidence type="ECO:0000256" key="10">
    <source>
        <dbReference type="PIRNR" id="PIRNR006268"/>
    </source>
</evidence>
<dbReference type="InterPro" id="IPR003374">
    <property type="entry name" value="ApbE-like_sf"/>
</dbReference>
<sequence length="347" mass="38796">MYKSRLAALLLIGTTLFFFRFFLDRAPQEISLFHGVEMTIPYTIKIGHPLSESDKREVEGVIFSTFREIDNIHNKWNPASELSGLNRHSPGVPVEVSGELAYLLKKTEAVWLATEGKFDPTIEPLHRLWKINLEKGNKPPQSEIERVRQSVGWTHVTINGNFVLKEKEGIEIDLGGIAKGHLVDRMTDNLNGLGFKNIFVEWGGEIKATGVHPEGRPWRVFVSRLQDPNPDKALSFIEISDEALATSGDYLQQWLYRGESGEEETLCHIIDPTAAKPLSVTPQSICSCTVKMKSCAMADAVATAIMLAKNKEEAKQLTSRVASILGEGTFWIYSREDIEQGVVSRSD</sequence>
<dbReference type="PANTHER" id="PTHR30040:SF2">
    <property type="entry name" value="FAD:PROTEIN FMN TRANSFERASE"/>
    <property type="match status" value="1"/>
</dbReference>
<dbReference type="GO" id="GO:0046872">
    <property type="term" value="F:metal ion binding"/>
    <property type="evidence" value="ECO:0007669"/>
    <property type="project" value="UniProtKB-UniRule"/>
</dbReference>
<keyword evidence="3 10" id="KW-0285">Flavoprotein</keyword>
<dbReference type="AlphaFoldDB" id="A0A0H5DNV1"/>
<evidence type="ECO:0000256" key="9">
    <source>
        <dbReference type="ARBA" id="ARBA00048540"/>
    </source>
</evidence>
<dbReference type="PANTHER" id="PTHR30040">
    <property type="entry name" value="THIAMINE BIOSYNTHESIS LIPOPROTEIN APBE"/>
    <property type="match status" value="1"/>
</dbReference>
<feature type="binding site" evidence="11">
    <location>
        <position position="176"/>
    </location>
    <ligand>
        <name>Mg(2+)</name>
        <dbReference type="ChEBI" id="CHEBI:18420"/>
    </ligand>
</feature>
<dbReference type="SUPFAM" id="SSF143631">
    <property type="entry name" value="ApbE-like"/>
    <property type="match status" value="1"/>
</dbReference>
<keyword evidence="12" id="KW-0449">Lipoprotein</keyword>
<evidence type="ECO:0000256" key="7">
    <source>
        <dbReference type="ARBA" id="ARBA00022842"/>
    </source>
</evidence>
<keyword evidence="4 10" id="KW-0808">Transferase</keyword>
<dbReference type="InterPro" id="IPR024932">
    <property type="entry name" value="ApbE"/>
</dbReference>
<dbReference type="OrthoDB" id="9778595at2"/>
<evidence type="ECO:0000256" key="4">
    <source>
        <dbReference type="ARBA" id="ARBA00022679"/>
    </source>
</evidence>
<name>A0A0H5DNV1_9BACT</name>
<dbReference type="GO" id="GO:0016740">
    <property type="term" value="F:transferase activity"/>
    <property type="evidence" value="ECO:0007669"/>
    <property type="project" value="UniProtKB-UniRule"/>
</dbReference>
<dbReference type="Pfam" id="PF02424">
    <property type="entry name" value="ApbE"/>
    <property type="match status" value="1"/>
</dbReference>
<keyword evidence="13" id="KW-1185">Reference proteome</keyword>
<accession>A0A0H5DNV1</accession>
<evidence type="ECO:0000313" key="13">
    <source>
        <dbReference type="Proteomes" id="UP000220251"/>
    </source>
</evidence>
<evidence type="ECO:0000256" key="5">
    <source>
        <dbReference type="ARBA" id="ARBA00022723"/>
    </source>
</evidence>
<comment type="cofactor">
    <cofactor evidence="11">
        <name>Mg(2+)</name>
        <dbReference type="ChEBI" id="CHEBI:18420"/>
    </cofactor>
    <cofactor evidence="11">
        <name>Mn(2+)</name>
        <dbReference type="ChEBI" id="CHEBI:29035"/>
    </cofactor>
    <text evidence="11">Magnesium. Can also use manganese.</text>
</comment>
<dbReference type="Proteomes" id="UP000220251">
    <property type="component" value="Unassembled WGS sequence"/>
</dbReference>
<evidence type="ECO:0000256" key="2">
    <source>
        <dbReference type="ARBA" id="ARBA00016337"/>
    </source>
</evidence>
<comment type="similarity">
    <text evidence="10">Belongs to the ApbE family.</text>
</comment>
<protein>
    <recommendedName>
        <fullName evidence="2 10">FAD:protein FMN transferase</fullName>
        <ecNumber evidence="1 10">2.7.1.180</ecNumber>
    </recommendedName>
    <alternativeName>
        <fullName evidence="8 10">Flavin transferase</fullName>
    </alternativeName>
</protein>
<keyword evidence="5 10" id="KW-0479">Metal-binding</keyword>
<evidence type="ECO:0000256" key="6">
    <source>
        <dbReference type="ARBA" id="ARBA00022827"/>
    </source>
</evidence>
<keyword evidence="6 10" id="KW-0274">FAD</keyword>
<keyword evidence="7 10" id="KW-0460">Magnesium</keyword>
<dbReference type="PIRSF" id="PIRSF006268">
    <property type="entry name" value="ApbE"/>
    <property type="match status" value="1"/>
</dbReference>
<proteinExistence type="inferred from homology"/>
<dbReference type="RefSeq" id="WP_098037925.1">
    <property type="nucleotide sequence ID" value="NZ_CWGJ01000011.1"/>
</dbReference>
<evidence type="ECO:0000256" key="3">
    <source>
        <dbReference type="ARBA" id="ARBA00022630"/>
    </source>
</evidence>